<dbReference type="GO" id="GO:0102039">
    <property type="term" value="F:NADH-dependent peroxiredoxin activity"/>
    <property type="evidence" value="ECO:0007669"/>
    <property type="project" value="InterPro"/>
</dbReference>
<feature type="domain" description="FAD/NAD(P)-binding" evidence="13">
    <location>
        <begin position="212"/>
        <end position="503"/>
    </location>
</feature>
<feature type="domain" description="Thioredoxin-like fold" evidence="14">
    <location>
        <begin position="124"/>
        <end position="194"/>
    </location>
</feature>
<keyword evidence="16" id="KW-1185">Reference proteome</keyword>
<dbReference type="SUPFAM" id="SSF51905">
    <property type="entry name" value="FAD/NAD(P)-binding domain"/>
    <property type="match status" value="1"/>
</dbReference>
<dbReference type="AlphaFoldDB" id="A0A9Q3W3V5"/>
<evidence type="ECO:0000313" key="16">
    <source>
        <dbReference type="Proteomes" id="UP001107961"/>
    </source>
</evidence>
<evidence type="ECO:0000256" key="8">
    <source>
        <dbReference type="ARBA" id="ARBA00023157"/>
    </source>
</evidence>
<evidence type="ECO:0000256" key="9">
    <source>
        <dbReference type="ARBA" id="ARBA00023284"/>
    </source>
</evidence>
<dbReference type="InterPro" id="IPR044141">
    <property type="entry name" value="AhpF_NTD_C"/>
</dbReference>
<dbReference type="InterPro" id="IPR023753">
    <property type="entry name" value="FAD/NAD-binding_dom"/>
</dbReference>
<dbReference type="InterPro" id="IPR050097">
    <property type="entry name" value="Ferredoxin-NADP_redctase_2"/>
</dbReference>
<feature type="disulfide bond" description="Redox-active" evidence="12">
    <location>
        <begin position="344"/>
        <end position="347"/>
    </location>
</feature>
<sequence length="523" mass="56389">MLDANLKTQLQSYMERITQPFEMVASLDDGDKSRELSELLRDIEAMSDKITLREDGDDERRPSFSLNRVEGDISLRFAGIPMGHEFTSLVLALLQVGGHPPKVSDEVIEQVQALQGDFRFETYFSLSCQNCPDVVQALNLMAVLNPNIKHVAIDGALFQGEVDQRQVMAVPSVFLNGEEFGQGRMGLEEILAKLDTGAAERDAEKLNAKEAFDVLVVGGGPAGAASAIYAARKGIRTGVAAERFGGQVLDTMAIENFISVKETEGPKLATALEQHVREYDVDIMNLQRAQQLIPADSEGGLHEVRFASGASLKTKTLILATGARWREVNVPGEKEYRGRGVAYCPHCDGPLFKGKSVAVIGGGNSGVEAAIDLAGIVEHVTLLEFDTKLRADAVLQKKLHSLANVTVHVNAQTTEITGDGAKVNGLLYKDRDSGEEHRVELAGVFVQIGLVPNTDWLKGTVELSRHGEIITDARGETSIPGIYAAGDVTTVPYKQIVIAMGEGAKAALSAFDHLIRTSVSDAA</sequence>
<comment type="similarity">
    <text evidence="1">Belongs to the class-II pyridine nucleotide-disulfide oxidoreductase family.</text>
</comment>
<reference evidence="15" key="1">
    <citation type="submission" date="2022-01" db="EMBL/GenBank/DDBJ databases">
        <authorList>
            <person name="Karlyshev A.V."/>
            <person name="Jaspars M."/>
        </authorList>
    </citation>
    <scope>NUCLEOTIDE SEQUENCE</scope>
    <source>
        <strain evidence="15">AGSA3-2</strain>
    </source>
</reference>
<evidence type="ECO:0000256" key="6">
    <source>
        <dbReference type="ARBA" id="ARBA00023002"/>
    </source>
</evidence>
<feature type="binding site" evidence="11">
    <location>
        <begin position="477"/>
        <end position="487"/>
    </location>
    <ligand>
        <name>FAD</name>
        <dbReference type="ChEBI" id="CHEBI:57692"/>
    </ligand>
</feature>
<dbReference type="PRINTS" id="PR00368">
    <property type="entry name" value="FADPNR"/>
</dbReference>
<evidence type="ECO:0000256" key="3">
    <source>
        <dbReference type="ARBA" id="ARBA00020059"/>
    </source>
</evidence>
<dbReference type="CDD" id="cd03026">
    <property type="entry name" value="AhpF_NTD_C"/>
    <property type="match status" value="1"/>
</dbReference>
<evidence type="ECO:0000259" key="14">
    <source>
        <dbReference type="Pfam" id="PF13192"/>
    </source>
</evidence>
<evidence type="ECO:0000256" key="1">
    <source>
        <dbReference type="ARBA" id="ARBA00009333"/>
    </source>
</evidence>
<dbReference type="InterPro" id="IPR012081">
    <property type="entry name" value="Alkyl_hydroperoxide_Rdtase_suF"/>
</dbReference>
<dbReference type="NCBIfam" id="TIGR03140">
    <property type="entry name" value="AhpF"/>
    <property type="match status" value="1"/>
</dbReference>
<dbReference type="Gene3D" id="3.40.30.80">
    <property type="match status" value="1"/>
</dbReference>
<name>A0A9Q3W3V5_9GAMM</name>
<dbReference type="PROSITE" id="PS51354">
    <property type="entry name" value="GLUTAREDOXIN_2"/>
    <property type="match status" value="1"/>
</dbReference>
<keyword evidence="5 11" id="KW-0274">FAD</keyword>
<dbReference type="GO" id="GO:0000302">
    <property type="term" value="P:response to reactive oxygen species"/>
    <property type="evidence" value="ECO:0007669"/>
    <property type="project" value="InterPro"/>
</dbReference>
<accession>A0A9Q3W3V5</accession>
<keyword evidence="6 15" id="KW-0560">Oxidoreductase</keyword>
<dbReference type="PRINTS" id="PR00469">
    <property type="entry name" value="PNDRDTASEII"/>
</dbReference>
<dbReference type="InterPro" id="IPR012336">
    <property type="entry name" value="Thioredoxin-like_fold"/>
</dbReference>
<dbReference type="GO" id="GO:0032991">
    <property type="term" value="C:protein-containing complex"/>
    <property type="evidence" value="ECO:0007669"/>
    <property type="project" value="UniProtKB-ARBA"/>
</dbReference>
<dbReference type="GO" id="GO:0016668">
    <property type="term" value="F:oxidoreductase activity, acting on a sulfur group of donors, NAD(P) as acceptor"/>
    <property type="evidence" value="ECO:0007669"/>
    <property type="project" value="UniProtKB-ARBA"/>
</dbReference>
<comment type="caution">
    <text evidence="15">The sequence shown here is derived from an EMBL/GenBank/DDBJ whole genome shotgun (WGS) entry which is preliminary data.</text>
</comment>
<dbReference type="RefSeq" id="WP_233925397.1">
    <property type="nucleotide sequence ID" value="NZ_JAJVKT010000005.1"/>
</dbReference>
<evidence type="ECO:0000259" key="13">
    <source>
        <dbReference type="Pfam" id="PF07992"/>
    </source>
</evidence>
<dbReference type="FunFam" id="3.50.50.60:FF:000007">
    <property type="entry name" value="Alkyl hydroperoxide reductase, F subunit"/>
    <property type="match status" value="1"/>
</dbReference>
<dbReference type="PIRSF" id="PIRSF000238">
    <property type="entry name" value="AhpF"/>
    <property type="match status" value="1"/>
</dbReference>
<keyword evidence="9 12" id="KW-0676">Redox-active center</keyword>
<dbReference type="InterPro" id="IPR036249">
    <property type="entry name" value="Thioredoxin-like_sf"/>
</dbReference>
<dbReference type="Pfam" id="PF13192">
    <property type="entry name" value="Thioredoxin_3"/>
    <property type="match status" value="1"/>
</dbReference>
<gene>
    <name evidence="15" type="primary">ahpF</name>
    <name evidence="15" type="ORF">LZG35_05910</name>
</gene>
<evidence type="ECO:0000256" key="12">
    <source>
        <dbReference type="PIRSR" id="PIRSR000238-2"/>
    </source>
</evidence>
<dbReference type="Proteomes" id="UP001107961">
    <property type="component" value="Unassembled WGS sequence"/>
</dbReference>
<dbReference type="GO" id="GO:0051287">
    <property type="term" value="F:NAD binding"/>
    <property type="evidence" value="ECO:0007669"/>
    <property type="project" value="InterPro"/>
</dbReference>
<keyword evidence="4" id="KW-0285">Flavoprotein</keyword>
<dbReference type="PROSITE" id="PS00573">
    <property type="entry name" value="PYRIDINE_REDOX_2"/>
    <property type="match status" value="1"/>
</dbReference>
<evidence type="ECO:0000256" key="2">
    <source>
        <dbReference type="ARBA" id="ARBA00011738"/>
    </source>
</evidence>
<dbReference type="GO" id="GO:0005829">
    <property type="term" value="C:cytosol"/>
    <property type="evidence" value="ECO:0007669"/>
    <property type="project" value="UniProtKB-ARBA"/>
</dbReference>
<dbReference type="InterPro" id="IPR044142">
    <property type="entry name" value="AhpF_NTD_N"/>
</dbReference>
<comment type="function">
    <text evidence="10">Serves to protect the cell against DNA damage by alkyl hydroperoxides. It can use either NADH or NADPH as electron donor for direct reduction of redox dyes or of alkyl hydroperoxides when combined with the AhpC protein.</text>
</comment>
<dbReference type="PANTHER" id="PTHR48105">
    <property type="entry name" value="THIOREDOXIN REDUCTASE 1-RELATED-RELATED"/>
    <property type="match status" value="1"/>
</dbReference>
<dbReference type="InterPro" id="IPR036188">
    <property type="entry name" value="FAD/NAD-bd_sf"/>
</dbReference>
<evidence type="ECO:0000256" key="5">
    <source>
        <dbReference type="ARBA" id="ARBA00022827"/>
    </source>
</evidence>
<comment type="cofactor">
    <cofactor evidence="11">
        <name>FAD</name>
        <dbReference type="ChEBI" id="CHEBI:57692"/>
    </cofactor>
    <text evidence="11">Binds 1 FAD per subunit.</text>
</comment>
<keyword evidence="8 12" id="KW-1015">Disulfide bond</keyword>
<comment type="subunit">
    <text evidence="2">Homodimer.</text>
</comment>
<evidence type="ECO:0000313" key="15">
    <source>
        <dbReference type="EMBL" id="MCE7508165.1"/>
    </source>
</evidence>
<dbReference type="InterPro" id="IPR008255">
    <property type="entry name" value="Pyr_nucl-diS_OxRdtase_2_AS"/>
</dbReference>
<protein>
    <recommendedName>
        <fullName evidence="3">Alkyl hydroperoxide reductase subunit F</fullName>
    </recommendedName>
</protein>
<dbReference type="EMBL" id="JAJVKT010000005">
    <property type="protein sequence ID" value="MCE7508165.1"/>
    <property type="molecule type" value="Genomic_DNA"/>
</dbReference>
<evidence type="ECO:0000256" key="10">
    <source>
        <dbReference type="ARBA" id="ARBA00024806"/>
    </source>
</evidence>
<dbReference type="SUPFAM" id="SSF52833">
    <property type="entry name" value="Thioredoxin-like"/>
    <property type="match status" value="2"/>
</dbReference>
<proteinExistence type="inferred from homology"/>
<evidence type="ECO:0000256" key="4">
    <source>
        <dbReference type="ARBA" id="ARBA00022630"/>
    </source>
</evidence>
<dbReference type="Pfam" id="PF07992">
    <property type="entry name" value="Pyr_redox_2"/>
    <property type="match status" value="1"/>
</dbReference>
<dbReference type="Gene3D" id="3.50.50.60">
    <property type="entry name" value="FAD/NAD(P)-binding domain"/>
    <property type="match status" value="2"/>
</dbReference>
<evidence type="ECO:0000256" key="7">
    <source>
        <dbReference type="ARBA" id="ARBA00023027"/>
    </source>
</evidence>
<keyword evidence="7" id="KW-0520">NAD</keyword>
<evidence type="ECO:0000256" key="11">
    <source>
        <dbReference type="PIRSR" id="PIRSR000238-1"/>
    </source>
</evidence>
<feature type="binding site" evidence="11">
    <location>
        <begin position="213"/>
        <end position="228"/>
    </location>
    <ligand>
        <name>FAD</name>
        <dbReference type="ChEBI" id="CHEBI:57692"/>
    </ligand>
</feature>
<dbReference type="CDD" id="cd02974">
    <property type="entry name" value="AhpF_NTD_N"/>
    <property type="match status" value="1"/>
</dbReference>
<organism evidence="15 16">
    <name type="scientific">Alloalcanivorax xenomutans</name>
    <dbReference type="NCBI Taxonomy" id="1094342"/>
    <lineage>
        <taxon>Bacteria</taxon>
        <taxon>Pseudomonadati</taxon>
        <taxon>Pseudomonadota</taxon>
        <taxon>Gammaproteobacteria</taxon>
        <taxon>Oceanospirillales</taxon>
        <taxon>Alcanivoracaceae</taxon>
        <taxon>Alloalcanivorax</taxon>
    </lineage>
</organism>
<dbReference type="GO" id="GO:0050660">
    <property type="term" value="F:flavin adenine dinucleotide binding"/>
    <property type="evidence" value="ECO:0007669"/>
    <property type="project" value="InterPro"/>
</dbReference>